<dbReference type="RefSeq" id="XP_572479.1">
    <property type="nucleotide sequence ID" value="XM_572479.2"/>
</dbReference>
<evidence type="ECO:0000259" key="10">
    <source>
        <dbReference type="PROSITE" id="PS50850"/>
    </source>
</evidence>
<proteinExistence type="inferred from homology"/>
<dbReference type="InterPro" id="IPR005829">
    <property type="entry name" value="Sugar_transporter_CS"/>
</dbReference>
<accession>Q5KD28</accession>
<dbReference type="InterPro" id="IPR003663">
    <property type="entry name" value="Sugar/inositol_transpt"/>
</dbReference>
<protein>
    <submittedName>
        <fullName evidence="11">Sugar transporter, putative</fullName>
    </submittedName>
</protein>
<dbReference type="AlphaFoldDB" id="Q5KD28"/>
<evidence type="ECO:0000256" key="7">
    <source>
        <dbReference type="ARBA" id="ARBA00049119"/>
    </source>
</evidence>
<dbReference type="FunFam" id="1.20.1250.20:FF:000026">
    <property type="entry name" value="MFS quinate transporter QutD"/>
    <property type="match status" value="1"/>
</dbReference>
<dbReference type="SUPFAM" id="SSF103473">
    <property type="entry name" value="MFS general substrate transporter"/>
    <property type="match status" value="1"/>
</dbReference>
<dbReference type="PROSITE" id="PS50850">
    <property type="entry name" value="MFS"/>
    <property type="match status" value="1"/>
</dbReference>
<dbReference type="PANTHER" id="PTHR48022">
    <property type="entry name" value="PLASTIDIC GLUCOSE TRANSPORTER 4"/>
    <property type="match status" value="1"/>
</dbReference>
<feature type="transmembrane region" description="Helical" evidence="9">
    <location>
        <begin position="224"/>
        <end position="243"/>
    </location>
</feature>
<dbReference type="InterPro" id="IPR020846">
    <property type="entry name" value="MFS_dom"/>
</dbReference>
<dbReference type="PROSITE" id="PS00217">
    <property type="entry name" value="SUGAR_TRANSPORT_2"/>
    <property type="match status" value="1"/>
</dbReference>
<evidence type="ECO:0000256" key="8">
    <source>
        <dbReference type="RuleBase" id="RU003346"/>
    </source>
</evidence>
<comment type="catalytic activity">
    <reaction evidence="7">
        <text>myo-inositol(out) + H(+)(out) = myo-inositol(in) + H(+)(in)</text>
        <dbReference type="Rhea" id="RHEA:60364"/>
        <dbReference type="ChEBI" id="CHEBI:15378"/>
        <dbReference type="ChEBI" id="CHEBI:17268"/>
    </reaction>
</comment>
<evidence type="ECO:0000256" key="5">
    <source>
        <dbReference type="ARBA" id="ARBA00022989"/>
    </source>
</evidence>
<evidence type="ECO:0000313" key="12">
    <source>
        <dbReference type="Proteomes" id="UP000002149"/>
    </source>
</evidence>
<dbReference type="KEGG" id="cne:CNH03090"/>
<dbReference type="Pfam" id="PF00083">
    <property type="entry name" value="Sugar_tr"/>
    <property type="match status" value="1"/>
</dbReference>
<evidence type="ECO:0000256" key="1">
    <source>
        <dbReference type="ARBA" id="ARBA00004141"/>
    </source>
</evidence>
<evidence type="ECO:0000313" key="11">
    <source>
        <dbReference type="EMBL" id="AAW45172.1"/>
    </source>
</evidence>
<dbReference type="GO" id="GO:0005351">
    <property type="term" value="F:carbohydrate:proton symporter activity"/>
    <property type="evidence" value="ECO:0000318"/>
    <property type="project" value="GO_Central"/>
</dbReference>
<evidence type="ECO:0000256" key="3">
    <source>
        <dbReference type="ARBA" id="ARBA00022448"/>
    </source>
</evidence>
<evidence type="ECO:0000256" key="4">
    <source>
        <dbReference type="ARBA" id="ARBA00022692"/>
    </source>
</evidence>
<keyword evidence="4 9" id="KW-0812">Transmembrane</keyword>
<dbReference type="EMBL" id="AE017348">
    <property type="protein sequence ID" value="AAW45172.1"/>
    <property type="molecule type" value="Genomic_DNA"/>
</dbReference>
<feature type="transmembrane region" description="Helical" evidence="9">
    <location>
        <begin position="331"/>
        <end position="351"/>
    </location>
</feature>
<feature type="transmembrane region" description="Helical" evidence="9">
    <location>
        <begin position="468"/>
        <end position="486"/>
    </location>
</feature>
<dbReference type="eggNOG" id="KOG0254">
    <property type="taxonomic scope" value="Eukaryota"/>
</dbReference>
<keyword evidence="12" id="KW-1185">Reference proteome</keyword>
<dbReference type="PRINTS" id="PR00171">
    <property type="entry name" value="SUGRTRNSPORT"/>
</dbReference>
<evidence type="ECO:0000256" key="2">
    <source>
        <dbReference type="ARBA" id="ARBA00010992"/>
    </source>
</evidence>
<dbReference type="PANTHER" id="PTHR48022:SF14">
    <property type="entry name" value="MAJOR FACILITATOR SUPERFAMILY (MFS) PROFILE DOMAIN-CONTAINING PROTEIN-RELATED"/>
    <property type="match status" value="1"/>
</dbReference>
<accession>Q55LI9</accession>
<keyword evidence="11" id="KW-0762">Sugar transport</keyword>
<dbReference type="InterPro" id="IPR050360">
    <property type="entry name" value="MFS_Sugar_Transporters"/>
</dbReference>
<keyword evidence="5 9" id="KW-1133">Transmembrane helix</keyword>
<dbReference type="InterPro" id="IPR005828">
    <property type="entry name" value="MFS_sugar_transport-like"/>
</dbReference>
<gene>
    <name evidence="11" type="ordered locus">CNH03090</name>
</gene>
<dbReference type="GO" id="GO:0008643">
    <property type="term" value="P:carbohydrate transport"/>
    <property type="evidence" value="ECO:0000318"/>
    <property type="project" value="GO_Central"/>
</dbReference>
<dbReference type="PaxDb" id="214684-Q5KD28"/>
<reference evidence="11 12" key="1">
    <citation type="journal article" date="2005" name="Science">
        <title>The genome of the basidiomycetous yeast and human pathogen Cryptococcus neoformans.</title>
        <authorList>
            <person name="Loftus B.J."/>
            <person name="Fung E."/>
            <person name="Roncaglia P."/>
            <person name="Rowley D."/>
            <person name="Amedeo P."/>
            <person name="Bruno D."/>
            <person name="Vamathevan J."/>
            <person name="Miranda M."/>
            <person name="Anderson I.J."/>
            <person name="Fraser J.A."/>
            <person name="Allen J.E."/>
            <person name="Bosdet I.E."/>
            <person name="Brent M.R."/>
            <person name="Chiu R."/>
            <person name="Doering T.L."/>
            <person name="Donlin M.J."/>
            <person name="D'Souza C.A."/>
            <person name="Fox D.S."/>
            <person name="Grinberg V."/>
            <person name="Fu J."/>
            <person name="Fukushima M."/>
            <person name="Haas B.J."/>
            <person name="Huang J.C."/>
            <person name="Janbon G."/>
            <person name="Jones S.J."/>
            <person name="Koo H.L."/>
            <person name="Krzywinski M.I."/>
            <person name="Kwon-Chung J.K."/>
            <person name="Lengeler K.B."/>
            <person name="Maiti R."/>
            <person name="Marra M.A."/>
            <person name="Marra R.E."/>
            <person name="Mathewson C.A."/>
            <person name="Mitchell T.G."/>
            <person name="Pertea M."/>
            <person name="Riggs F.R."/>
            <person name="Salzberg S.L."/>
            <person name="Schein J.E."/>
            <person name="Shvartsbeyn A."/>
            <person name="Shin H."/>
            <person name="Shumway M."/>
            <person name="Specht C.A."/>
            <person name="Suh B.B."/>
            <person name="Tenney A."/>
            <person name="Utterback T.R."/>
            <person name="Wickes B.L."/>
            <person name="Wortman J.R."/>
            <person name="Wye N.H."/>
            <person name="Kronstad J.W."/>
            <person name="Lodge J.K."/>
            <person name="Heitman J."/>
            <person name="Davis R.W."/>
            <person name="Fraser C.M."/>
            <person name="Hyman R.W."/>
        </authorList>
    </citation>
    <scope>NUCLEOTIDE SEQUENCE [LARGE SCALE GENOMIC DNA]</scope>
    <source>
        <strain evidence="12">JEC21 / ATCC MYA-565</strain>
    </source>
</reference>
<dbReference type="Proteomes" id="UP000002149">
    <property type="component" value="Chromosome 8"/>
</dbReference>
<feature type="transmembrane region" description="Helical" evidence="9">
    <location>
        <begin position="156"/>
        <end position="179"/>
    </location>
</feature>
<comment type="subcellular location">
    <subcellularLocation>
        <location evidence="1">Membrane</location>
        <topology evidence="1">Multi-pass membrane protein</topology>
    </subcellularLocation>
</comment>
<dbReference type="HOGENOM" id="CLU_001265_30_12_1"/>
<evidence type="ECO:0000256" key="6">
    <source>
        <dbReference type="ARBA" id="ARBA00023136"/>
    </source>
</evidence>
<keyword evidence="3 8" id="KW-0813">Transport</keyword>
<evidence type="ECO:0000256" key="9">
    <source>
        <dbReference type="SAM" id="Phobius"/>
    </source>
</evidence>
<dbReference type="InterPro" id="IPR036259">
    <property type="entry name" value="MFS_trans_sf"/>
</dbReference>
<comment type="similarity">
    <text evidence="2 8">Belongs to the major facilitator superfamily. Sugar transporter (TC 2.A.1.1) family.</text>
</comment>
<feature type="transmembrane region" description="Helical" evidence="9">
    <location>
        <begin position="428"/>
        <end position="447"/>
    </location>
</feature>
<dbReference type="GeneID" id="3259343"/>
<feature type="transmembrane region" description="Helical" evidence="9">
    <location>
        <begin position="498"/>
        <end position="516"/>
    </location>
</feature>
<dbReference type="NCBIfam" id="TIGR00879">
    <property type="entry name" value="SP"/>
    <property type="match status" value="1"/>
</dbReference>
<dbReference type="GO" id="GO:0016020">
    <property type="term" value="C:membrane"/>
    <property type="evidence" value="ECO:0000318"/>
    <property type="project" value="GO_Central"/>
</dbReference>
<dbReference type="Gene3D" id="1.20.1250.20">
    <property type="entry name" value="MFS general substrate transporter like domains"/>
    <property type="match status" value="1"/>
</dbReference>
<feature type="domain" description="Major facilitator superfamily (MFS) profile" evidence="10">
    <location>
        <begin position="57"/>
        <end position="520"/>
    </location>
</feature>
<name>Q5KD28_CRYD1</name>
<feature type="transmembrane region" description="Helical" evidence="9">
    <location>
        <begin position="191"/>
        <end position="212"/>
    </location>
</feature>
<sequence>MVKTHAPDREHIPPLSNFDIDLHPDTVGYVQDSQALADAIGSNGLKDVFASPIVFMAAFSACMGGLLFGFDQGILSIVLTIPQFLKVFPETDISVTSSAGLNKGVMTALLELGAFLGAMQAGFISDKISRKRTIMVGACWFVVGSALQAGSKSFAMLVIGRFIGGIGVGVLSSTAPTYISEIAPPNVRGAFLALEGSSIVIGIVIMFYITYATRHILDSWSFRLPFTVQVVPCIALGIGLWLLPYSPRWLATVGRDQDALDSLVRLRQLPSTDPRLQAEWITIRAEAIQQREVVINAHPHLQGESGFVQDFKLEMHAWIDMFKPNIIARTMIGVMLMVFQQLQGINALIYYSPTLFEQLGLDYEMQLTMSGVINVSQCVATIVAFFLLDRIGRKPPLLIGSVVNAICHFTVAGLIAKYSDNWAAHQSAAWAGVGLLITFMFFFGIGWSPVPWALPAEIHSSSRRAKGVAITTCSNWFFNFIVGLITPPMLQSIRYGTFIFFGAFAVMSGIWAWFLCPETKGLTLEAVDQLFHNHAAQEELRQKHDIISRMIGMELTTTPQPELVDDEKKIYTVQHLESV</sequence>
<feature type="transmembrane region" description="Helical" evidence="9">
    <location>
        <begin position="371"/>
        <end position="388"/>
    </location>
</feature>
<feature type="transmembrane region" description="Helical" evidence="9">
    <location>
        <begin position="53"/>
        <end position="85"/>
    </location>
</feature>
<keyword evidence="6 9" id="KW-0472">Membrane</keyword>
<dbReference type="VEuPathDB" id="FungiDB:CNH03090"/>
<feature type="transmembrane region" description="Helical" evidence="9">
    <location>
        <begin position="133"/>
        <end position="150"/>
    </location>
</feature>
<dbReference type="OrthoDB" id="8120565at2759"/>
<feature type="transmembrane region" description="Helical" evidence="9">
    <location>
        <begin position="397"/>
        <end position="416"/>
    </location>
</feature>
<dbReference type="PROSITE" id="PS00216">
    <property type="entry name" value="SUGAR_TRANSPORT_1"/>
    <property type="match status" value="1"/>
</dbReference>
<dbReference type="InParanoid" id="Q5KD28"/>
<organism evidence="11 12">
    <name type="scientific">Cryptococcus deneoformans (strain JEC21 / ATCC MYA-565)</name>
    <name type="common">Cryptococcus neoformans var. neoformans serotype D</name>
    <dbReference type="NCBI Taxonomy" id="214684"/>
    <lineage>
        <taxon>Eukaryota</taxon>
        <taxon>Fungi</taxon>
        <taxon>Dikarya</taxon>
        <taxon>Basidiomycota</taxon>
        <taxon>Agaricomycotina</taxon>
        <taxon>Tremellomycetes</taxon>
        <taxon>Tremellales</taxon>
        <taxon>Cryptococcaceae</taxon>
        <taxon>Cryptococcus</taxon>
        <taxon>Cryptococcus neoformans species complex</taxon>
    </lineage>
</organism>